<evidence type="ECO:0000256" key="1">
    <source>
        <dbReference type="SAM" id="MobiDB-lite"/>
    </source>
</evidence>
<comment type="caution">
    <text evidence="2">The sequence shown here is derived from an EMBL/GenBank/DDBJ whole genome shotgun (WGS) entry which is preliminary data.</text>
</comment>
<accession>A0ABP5V8R2</accession>
<sequence length="75" mass="8306">MNGRASRIRARAYEERVQPLARGREDPRTTAAGPDAASGGAGTQGAFKARTVHRTSSKELVKVLGHRRPERLRRR</sequence>
<feature type="region of interest" description="Disordered" evidence="1">
    <location>
        <begin position="1"/>
        <end position="58"/>
    </location>
</feature>
<feature type="compositionally biased region" description="Basic and acidic residues" evidence="1">
    <location>
        <begin position="11"/>
        <end position="28"/>
    </location>
</feature>
<evidence type="ECO:0000313" key="3">
    <source>
        <dbReference type="Proteomes" id="UP001499986"/>
    </source>
</evidence>
<organism evidence="2 3">
    <name type="scientific">Streptomyces coeruleofuscus</name>
    <dbReference type="NCBI Taxonomy" id="66879"/>
    <lineage>
        <taxon>Bacteria</taxon>
        <taxon>Bacillati</taxon>
        <taxon>Actinomycetota</taxon>
        <taxon>Actinomycetes</taxon>
        <taxon>Kitasatosporales</taxon>
        <taxon>Streptomycetaceae</taxon>
        <taxon>Streptomyces</taxon>
    </lineage>
</organism>
<gene>
    <name evidence="2" type="ORF">GCM10010255_27570</name>
</gene>
<keyword evidence="3" id="KW-1185">Reference proteome</keyword>
<feature type="compositionally biased region" description="Basic residues" evidence="1">
    <location>
        <begin position="1"/>
        <end position="10"/>
    </location>
</feature>
<dbReference type="EMBL" id="BAAASE010000003">
    <property type="protein sequence ID" value="GAA2395099.1"/>
    <property type="molecule type" value="Genomic_DNA"/>
</dbReference>
<feature type="compositionally biased region" description="Low complexity" evidence="1">
    <location>
        <begin position="29"/>
        <end position="38"/>
    </location>
</feature>
<name>A0ABP5V8R2_9ACTN</name>
<reference evidence="3" key="1">
    <citation type="journal article" date="2019" name="Int. J. Syst. Evol. Microbiol.">
        <title>The Global Catalogue of Microorganisms (GCM) 10K type strain sequencing project: providing services to taxonomists for standard genome sequencing and annotation.</title>
        <authorList>
            <consortium name="The Broad Institute Genomics Platform"/>
            <consortium name="The Broad Institute Genome Sequencing Center for Infectious Disease"/>
            <person name="Wu L."/>
            <person name="Ma J."/>
        </authorList>
    </citation>
    <scope>NUCLEOTIDE SEQUENCE [LARGE SCALE GENOMIC DNA]</scope>
    <source>
        <strain evidence="3">JCM 4358</strain>
    </source>
</reference>
<proteinExistence type="predicted"/>
<dbReference type="Proteomes" id="UP001499986">
    <property type="component" value="Unassembled WGS sequence"/>
</dbReference>
<evidence type="ECO:0000313" key="2">
    <source>
        <dbReference type="EMBL" id="GAA2395099.1"/>
    </source>
</evidence>
<protein>
    <submittedName>
        <fullName evidence="2">Uncharacterized protein</fullName>
    </submittedName>
</protein>